<sequence>MRAFVRNCLRAASLLALSGGASATAEQIYIPLAPNGPGGEDSIETSSGTRCRQSINSNGTYLDAGVAGTAAKPMPDAGRNYFTDTRDQQAMAYVRVTVPIGKRPKRIDCSSIYELEIQRLQREVELLKMAAE</sequence>
<accession>A0A7T2GJY9</accession>
<name>A0A7T2GJY9_9SPHN</name>
<dbReference type="KEGG" id="sflv:IC614_01240"/>
<protein>
    <recommendedName>
        <fullName evidence="4">Secreted protein</fullName>
    </recommendedName>
</protein>
<keyword evidence="3" id="KW-1185">Reference proteome</keyword>
<feature type="signal peptide" evidence="1">
    <location>
        <begin position="1"/>
        <end position="23"/>
    </location>
</feature>
<evidence type="ECO:0000256" key="1">
    <source>
        <dbReference type="SAM" id="SignalP"/>
    </source>
</evidence>
<proteinExistence type="predicted"/>
<organism evidence="2 3">
    <name type="scientific">Allosphingosinicella flava</name>
    <dbReference type="NCBI Taxonomy" id="2771430"/>
    <lineage>
        <taxon>Bacteria</taxon>
        <taxon>Pseudomonadati</taxon>
        <taxon>Pseudomonadota</taxon>
        <taxon>Alphaproteobacteria</taxon>
        <taxon>Sphingomonadales</taxon>
        <taxon>Sphingomonadaceae</taxon>
        <taxon>Allosphingosinicella</taxon>
    </lineage>
</organism>
<gene>
    <name evidence="2" type="ORF">IC614_01240</name>
</gene>
<feature type="chain" id="PRO_5032593349" description="Secreted protein" evidence="1">
    <location>
        <begin position="24"/>
        <end position="132"/>
    </location>
</feature>
<evidence type="ECO:0008006" key="4">
    <source>
        <dbReference type="Google" id="ProtNLM"/>
    </source>
</evidence>
<dbReference type="Proteomes" id="UP000594873">
    <property type="component" value="Chromosome"/>
</dbReference>
<dbReference type="AlphaFoldDB" id="A0A7T2GJY9"/>
<evidence type="ECO:0000313" key="2">
    <source>
        <dbReference type="EMBL" id="QPQ55272.1"/>
    </source>
</evidence>
<dbReference type="EMBL" id="CP065592">
    <property type="protein sequence ID" value="QPQ55272.1"/>
    <property type="molecule type" value="Genomic_DNA"/>
</dbReference>
<dbReference type="RefSeq" id="WP_200971947.1">
    <property type="nucleotide sequence ID" value="NZ_CP065592.1"/>
</dbReference>
<keyword evidence="1" id="KW-0732">Signal</keyword>
<reference evidence="2 3" key="1">
    <citation type="submission" date="2020-11" db="EMBL/GenBank/DDBJ databases">
        <title>Genome seq and assembly of Sphingosinicella sp.</title>
        <authorList>
            <person name="Chhetri G."/>
        </authorList>
    </citation>
    <scope>NUCLEOTIDE SEQUENCE [LARGE SCALE GENOMIC DNA]</scope>
    <source>
        <strain evidence="2 3">UDD2</strain>
    </source>
</reference>
<evidence type="ECO:0000313" key="3">
    <source>
        <dbReference type="Proteomes" id="UP000594873"/>
    </source>
</evidence>